<reference evidence="2 3" key="1">
    <citation type="submission" date="2016-10" db="EMBL/GenBank/DDBJ databases">
        <authorList>
            <person name="Varghese N."/>
            <person name="Submissions S."/>
        </authorList>
    </citation>
    <scope>NUCLEOTIDE SEQUENCE [LARGE SCALE GENOMIC DNA]</scope>
    <source>
        <strain evidence="2 3">DSM 21822</strain>
    </source>
</reference>
<evidence type="ECO:0000256" key="1">
    <source>
        <dbReference type="SAM" id="MobiDB-lite"/>
    </source>
</evidence>
<keyword evidence="3" id="KW-1185">Reference proteome</keyword>
<accession>A0A1I4FM20</accession>
<feature type="region of interest" description="Disordered" evidence="1">
    <location>
        <begin position="14"/>
        <end position="43"/>
    </location>
</feature>
<sequence length="76" mass="8455">MVIQSVLHPSLIHSVNARRPGATRRQNDPGGLGKPFPIGNEPKKTIEPPVRIAFSPCCELVLHFADYQRSSPRLVR</sequence>
<gene>
    <name evidence="2" type="ORF">SAMN04488498_15118</name>
</gene>
<evidence type="ECO:0000313" key="2">
    <source>
        <dbReference type="EMBL" id="SFL18952.1"/>
    </source>
</evidence>
<organism evidence="2 3">
    <name type="scientific">Neomesorhizobium albiziae</name>
    <dbReference type="NCBI Taxonomy" id="335020"/>
    <lineage>
        <taxon>Bacteria</taxon>
        <taxon>Pseudomonadati</taxon>
        <taxon>Pseudomonadota</taxon>
        <taxon>Alphaproteobacteria</taxon>
        <taxon>Hyphomicrobiales</taxon>
        <taxon>Phyllobacteriaceae</taxon>
        <taxon>Neomesorhizobium</taxon>
    </lineage>
</organism>
<protein>
    <submittedName>
        <fullName evidence="2">Uncharacterized protein</fullName>
    </submittedName>
</protein>
<proteinExistence type="predicted"/>
<dbReference type="EMBL" id="FOSL01000051">
    <property type="protein sequence ID" value="SFL18952.1"/>
    <property type="molecule type" value="Genomic_DNA"/>
</dbReference>
<evidence type="ECO:0000313" key="3">
    <source>
        <dbReference type="Proteomes" id="UP000323300"/>
    </source>
</evidence>
<dbReference type="AlphaFoldDB" id="A0A1I4FM20"/>
<name>A0A1I4FM20_9HYPH</name>
<dbReference type="Proteomes" id="UP000323300">
    <property type="component" value="Unassembled WGS sequence"/>
</dbReference>